<dbReference type="EC" id="6.1.1.16" evidence="12"/>
<evidence type="ECO:0000256" key="2">
    <source>
        <dbReference type="ARBA" id="ARBA00005594"/>
    </source>
</evidence>
<dbReference type="InterPro" id="IPR024909">
    <property type="entry name" value="Cys-tRNA/MSH_ligase"/>
</dbReference>
<dbReference type="Gene3D" id="3.40.50.620">
    <property type="entry name" value="HUPs"/>
    <property type="match status" value="1"/>
</dbReference>
<dbReference type="Gene3D" id="1.20.120.1910">
    <property type="entry name" value="Cysteine-tRNA ligase, C-terminal anti-codon recognition domain"/>
    <property type="match status" value="1"/>
</dbReference>
<organism evidence="14">
    <name type="scientific">uncultured delta proteobacterium</name>
    <dbReference type="NCBI Taxonomy" id="34034"/>
    <lineage>
        <taxon>Bacteria</taxon>
        <taxon>Deltaproteobacteria</taxon>
        <taxon>environmental samples</taxon>
    </lineage>
</organism>
<keyword evidence="8 12" id="KW-0862">Zinc</keyword>
<keyword evidence="7 12" id="KW-0547">Nucleotide-binding</keyword>
<evidence type="ECO:0000256" key="8">
    <source>
        <dbReference type="ARBA" id="ARBA00022833"/>
    </source>
</evidence>
<keyword evidence="6 12" id="KW-0479">Metal-binding</keyword>
<dbReference type="GO" id="GO:0004817">
    <property type="term" value="F:cysteine-tRNA ligase activity"/>
    <property type="evidence" value="ECO:0007669"/>
    <property type="project" value="UniProtKB-UniRule"/>
</dbReference>
<proteinExistence type="inferred from homology"/>
<dbReference type="SMART" id="SM00840">
    <property type="entry name" value="DALR_2"/>
    <property type="match status" value="1"/>
</dbReference>
<comment type="catalytic activity">
    <reaction evidence="12">
        <text>tRNA(Cys) + L-cysteine + ATP = L-cysteinyl-tRNA(Cys) + AMP + diphosphate</text>
        <dbReference type="Rhea" id="RHEA:17773"/>
        <dbReference type="Rhea" id="RHEA-COMP:9661"/>
        <dbReference type="Rhea" id="RHEA-COMP:9679"/>
        <dbReference type="ChEBI" id="CHEBI:30616"/>
        <dbReference type="ChEBI" id="CHEBI:33019"/>
        <dbReference type="ChEBI" id="CHEBI:35235"/>
        <dbReference type="ChEBI" id="CHEBI:78442"/>
        <dbReference type="ChEBI" id="CHEBI:78517"/>
        <dbReference type="ChEBI" id="CHEBI:456215"/>
        <dbReference type="EC" id="6.1.1.16"/>
    </reaction>
</comment>
<evidence type="ECO:0000256" key="4">
    <source>
        <dbReference type="ARBA" id="ARBA00022490"/>
    </source>
</evidence>
<dbReference type="PANTHER" id="PTHR10890">
    <property type="entry name" value="CYSTEINYL-TRNA SYNTHETASE"/>
    <property type="match status" value="1"/>
</dbReference>
<dbReference type="AlphaFoldDB" id="A0A212J5C8"/>
<evidence type="ECO:0000313" key="14">
    <source>
        <dbReference type="EMBL" id="SBV94661.1"/>
    </source>
</evidence>
<comment type="subunit">
    <text evidence="3 12">Monomer.</text>
</comment>
<comment type="similarity">
    <text evidence="2 12">Belongs to the class-I aminoacyl-tRNA synthetase family.</text>
</comment>
<dbReference type="CDD" id="cd00672">
    <property type="entry name" value="CysRS_core"/>
    <property type="match status" value="1"/>
</dbReference>
<reference evidence="14" key="1">
    <citation type="submission" date="2016-04" db="EMBL/GenBank/DDBJ databases">
        <authorList>
            <person name="Evans L.H."/>
            <person name="Alamgir A."/>
            <person name="Owens N."/>
            <person name="Weber N.D."/>
            <person name="Virtaneva K."/>
            <person name="Barbian K."/>
            <person name="Babar A."/>
            <person name="Rosenke K."/>
        </authorList>
    </citation>
    <scope>NUCLEOTIDE SEQUENCE</scope>
    <source>
        <strain evidence="14">86</strain>
    </source>
</reference>
<dbReference type="FunFam" id="3.40.50.620:FF:000009">
    <property type="entry name" value="Cysteine--tRNA ligase"/>
    <property type="match status" value="1"/>
</dbReference>
<feature type="short sequence motif" description="'KMSKS' region" evidence="12">
    <location>
        <begin position="265"/>
        <end position="269"/>
    </location>
</feature>
<dbReference type="GO" id="GO:0005829">
    <property type="term" value="C:cytosol"/>
    <property type="evidence" value="ECO:0007669"/>
    <property type="project" value="TreeGrafter"/>
</dbReference>
<keyword evidence="11 12" id="KW-0030">Aminoacyl-tRNA synthetase</keyword>
<dbReference type="SUPFAM" id="SSF47323">
    <property type="entry name" value="Anticodon-binding domain of a subclass of class I aminoacyl-tRNA synthetases"/>
    <property type="match status" value="1"/>
</dbReference>
<dbReference type="GO" id="GO:0005524">
    <property type="term" value="F:ATP binding"/>
    <property type="evidence" value="ECO:0007669"/>
    <property type="project" value="UniProtKB-UniRule"/>
</dbReference>
<evidence type="ECO:0000256" key="10">
    <source>
        <dbReference type="ARBA" id="ARBA00022917"/>
    </source>
</evidence>
<keyword evidence="5 12" id="KW-0436">Ligase</keyword>
<dbReference type="InterPro" id="IPR056411">
    <property type="entry name" value="CysS_C"/>
</dbReference>
<gene>
    <name evidence="12 14" type="primary">cysS</name>
    <name evidence="14" type="ORF">KL86DPRO_10736</name>
</gene>
<evidence type="ECO:0000256" key="5">
    <source>
        <dbReference type="ARBA" id="ARBA00022598"/>
    </source>
</evidence>
<dbReference type="Pfam" id="PF23493">
    <property type="entry name" value="CysS_C"/>
    <property type="match status" value="1"/>
</dbReference>
<dbReference type="InterPro" id="IPR015273">
    <property type="entry name" value="Cys-tRNA-synt_Ia_DALR"/>
</dbReference>
<accession>A0A212J5C8</accession>
<evidence type="ECO:0000256" key="9">
    <source>
        <dbReference type="ARBA" id="ARBA00022840"/>
    </source>
</evidence>
<dbReference type="Pfam" id="PF09190">
    <property type="entry name" value="DALR_2"/>
    <property type="match status" value="1"/>
</dbReference>
<dbReference type="EMBL" id="FLUQ01000001">
    <property type="protein sequence ID" value="SBV94661.1"/>
    <property type="molecule type" value="Genomic_DNA"/>
</dbReference>
<evidence type="ECO:0000256" key="7">
    <source>
        <dbReference type="ARBA" id="ARBA00022741"/>
    </source>
</evidence>
<keyword evidence="4 12" id="KW-0963">Cytoplasm</keyword>
<feature type="binding site" evidence="12">
    <location>
        <position position="268"/>
    </location>
    <ligand>
        <name>ATP</name>
        <dbReference type="ChEBI" id="CHEBI:30616"/>
    </ligand>
</feature>
<dbReference type="GO" id="GO:0008270">
    <property type="term" value="F:zinc ion binding"/>
    <property type="evidence" value="ECO:0007669"/>
    <property type="project" value="UniProtKB-UniRule"/>
</dbReference>
<dbReference type="Pfam" id="PF01406">
    <property type="entry name" value="tRNA-synt_1e"/>
    <property type="match status" value="1"/>
</dbReference>
<comment type="subcellular location">
    <subcellularLocation>
        <location evidence="1 12">Cytoplasm</location>
    </subcellularLocation>
</comment>
<feature type="short sequence motif" description="'HIGH' region" evidence="12">
    <location>
        <begin position="29"/>
        <end position="39"/>
    </location>
</feature>
<sequence>MQLYNSLSRKKEEFTPVTPGKVSLYSCGITAYDLSHIGHARSAVVFDILVRYLRSLGYDVTFIRNFTDIEDKIINRANKEGVPWQQVVDTYITAFHDDMDILGVQRATHEPKATDHIGDMIALIEKLIKKDHAYATPEGDVYFRVRSFKDYGKLSGRSVDELEAGARVAPDETKEDPLDFALWKAAKPGEPFWESPWSKGRPGWHIECSAMSEKYAPLPLDIHGGGQDLIFPHHENEIAQSEAAIDGPFCRFWVHNGFVQVNSEKMSKSLGNFRTIRDILASYLPETLRFFLITRHYHSPIDFTFDAMDEAEKNLRRIYETLVLTKEELSREKWVAFPLKNAFATEFDAVEKAWTAAMDDDLNTAAAMGHVNTLIHLINRLTEDKNGRKTESAKILYTRFCEAMARWGAILGLFQRDPAAFLDELKQCRAKRIALDVAKVEDLMLQRQEARKNKEYAKSDALRDELTALGVSVRDTPQGATWDIA</sequence>
<dbReference type="PRINTS" id="PR00983">
    <property type="entry name" value="TRNASYNTHCYS"/>
</dbReference>
<keyword evidence="10 12" id="KW-0648">Protein biosynthesis</keyword>
<feature type="binding site" evidence="12">
    <location>
        <position position="27"/>
    </location>
    <ligand>
        <name>Zn(2+)</name>
        <dbReference type="ChEBI" id="CHEBI:29105"/>
    </ligand>
</feature>
<dbReference type="InterPro" id="IPR009080">
    <property type="entry name" value="tRNAsynth_Ia_anticodon-bd"/>
</dbReference>
<keyword evidence="9 12" id="KW-0067">ATP-binding</keyword>
<feature type="binding site" evidence="12">
    <location>
        <position position="208"/>
    </location>
    <ligand>
        <name>Zn(2+)</name>
        <dbReference type="ChEBI" id="CHEBI:29105"/>
    </ligand>
</feature>
<protein>
    <recommendedName>
        <fullName evidence="12">Cysteine--tRNA ligase</fullName>
        <ecNumber evidence="12">6.1.1.16</ecNumber>
    </recommendedName>
    <alternativeName>
        <fullName evidence="12">Cysteinyl-tRNA synthetase</fullName>
        <shortName evidence="12">CysRS</shortName>
    </alternativeName>
</protein>
<evidence type="ECO:0000259" key="13">
    <source>
        <dbReference type="SMART" id="SM00840"/>
    </source>
</evidence>
<feature type="binding site" evidence="12">
    <location>
        <position position="233"/>
    </location>
    <ligand>
        <name>Zn(2+)</name>
        <dbReference type="ChEBI" id="CHEBI:29105"/>
    </ligand>
</feature>
<evidence type="ECO:0000256" key="12">
    <source>
        <dbReference type="HAMAP-Rule" id="MF_00041"/>
    </source>
</evidence>
<evidence type="ECO:0000256" key="6">
    <source>
        <dbReference type="ARBA" id="ARBA00022723"/>
    </source>
</evidence>
<dbReference type="InterPro" id="IPR032678">
    <property type="entry name" value="tRNA-synt_1_cat_dom"/>
</dbReference>
<feature type="binding site" evidence="12">
    <location>
        <position position="237"/>
    </location>
    <ligand>
        <name>Zn(2+)</name>
        <dbReference type="ChEBI" id="CHEBI:29105"/>
    </ligand>
</feature>
<dbReference type="NCBIfam" id="TIGR00435">
    <property type="entry name" value="cysS"/>
    <property type="match status" value="1"/>
</dbReference>
<dbReference type="InterPro" id="IPR015803">
    <property type="entry name" value="Cys-tRNA-ligase"/>
</dbReference>
<evidence type="ECO:0000256" key="1">
    <source>
        <dbReference type="ARBA" id="ARBA00004496"/>
    </source>
</evidence>
<comment type="cofactor">
    <cofactor evidence="12">
        <name>Zn(2+)</name>
        <dbReference type="ChEBI" id="CHEBI:29105"/>
    </cofactor>
    <text evidence="12">Binds 1 zinc ion per subunit.</text>
</comment>
<feature type="domain" description="Cysteinyl-tRNA synthetase class Ia DALR" evidence="13">
    <location>
        <begin position="353"/>
        <end position="422"/>
    </location>
</feature>
<dbReference type="InterPro" id="IPR014729">
    <property type="entry name" value="Rossmann-like_a/b/a_fold"/>
</dbReference>
<evidence type="ECO:0000256" key="11">
    <source>
        <dbReference type="ARBA" id="ARBA00023146"/>
    </source>
</evidence>
<dbReference type="SUPFAM" id="SSF52374">
    <property type="entry name" value="Nucleotidylyl transferase"/>
    <property type="match status" value="1"/>
</dbReference>
<name>A0A212J5C8_9DELT</name>
<dbReference type="HAMAP" id="MF_00041">
    <property type="entry name" value="Cys_tRNA_synth"/>
    <property type="match status" value="1"/>
</dbReference>
<dbReference type="GO" id="GO:0006423">
    <property type="term" value="P:cysteinyl-tRNA aminoacylation"/>
    <property type="evidence" value="ECO:0007669"/>
    <property type="project" value="UniProtKB-UniRule"/>
</dbReference>
<dbReference type="PANTHER" id="PTHR10890:SF3">
    <property type="entry name" value="CYSTEINE--TRNA LIGASE, CYTOPLASMIC"/>
    <property type="match status" value="1"/>
</dbReference>
<evidence type="ECO:0000256" key="3">
    <source>
        <dbReference type="ARBA" id="ARBA00011245"/>
    </source>
</evidence>